<dbReference type="Proteomes" id="UP000298652">
    <property type="component" value="Chromosome 2"/>
</dbReference>
<dbReference type="Gramene" id="TKW32756">
    <property type="protein sequence ID" value="TKW32756"/>
    <property type="gene ID" value="SEVIR_2G188900v2"/>
</dbReference>
<sequence>MCAGKATRRGRPAAAAQLFNGDLGKRGNIASHTDSDKRNGSVTWSTGAGVARPLHVVFSPRRQERDGVQRWMWRGPRALCHRGGDCETAYKRPEFGGITLSGLPMEVSAPRE</sequence>
<evidence type="ECO:0000313" key="2">
    <source>
        <dbReference type="EMBL" id="TKW32756.1"/>
    </source>
</evidence>
<evidence type="ECO:0000313" key="3">
    <source>
        <dbReference type="Proteomes" id="UP000298652"/>
    </source>
</evidence>
<feature type="region of interest" description="Disordered" evidence="1">
    <location>
        <begin position="23"/>
        <end position="46"/>
    </location>
</feature>
<organism evidence="2 3">
    <name type="scientific">Setaria viridis</name>
    <name type="common">Green bristlegrass</name>
    <name type="synonym">Setaria italica subsp. viridis</name>
    <dbReference type="NCBI Taxonomy" id="4556"/>
    <lineage>
        <taxon>Eukaryota</taxon>
        <taxon>Viridiplantae</taxon>
        <taxon>Streptophyta</taxon>
        <taxon>Embryophyta</taxon>
        <taxon>Tracheophyta</taxon>
        <taxon>Spermatophyta</taxon>
        <taxon>Magnoliopsida</taxon>
        <taxon>Liliopsida</taxon>
        <taxon>Poales</taxon>
        <taxon>Poaceae</taxon>
        <taxon>PACMAD clade</taxon>
        <taxon>Panicoideae</taxon>
        <taxon>Panicodae</taxon>
        <taxon>Paniceae</taxon>
        <taxon>Cenchrinae</taxon>
        <taxon>Setaria</taxon>
    </lineage>
</organism>
<protein>
    <submittedName>
        <fullName evidence="2">Uncharacterized protein</fullName>
    </submittedName>
</protein>
<dbReference type="EMBL" id="CM016553">
    <property type="protein sequence ID" value="TKW32756.1"/>
    <property type="molecule type" value="Genomic_DNA"/>
</dbReference>
<reference evidence="2" key="1">
    <citation type="submission" date="2019-03" db="EMBL/GenBank/DDBJ databases">
        <title>WGS assembly of Setaria viridis.</title>
        <authorList>
            <person name="Huang P."/>
            <person name="Jenkins J."/>
            <person name="Grimwood J."/>
            <person name="Barry K."/>
            <person name="Healey A."/>
            <person name="Mamidi S."/>
            <person name="Sreedasyam A."/>
            <person name="Shu S."/>
            <person name="Feldman M."/>
            <person name="Wu J."/>
            <person name="Yu Y."/>
            <person name="Chen C."/>
            <person name="Johnson J."/>
            <person name="Rokhsar D."/>
            <person name="Baxter I."/>
            <person name="Schmutz J."/>
            <person name="Brutnell T."/>
            <person name="Kellogg E."/>
        </authorList>
    </citation>
    <scope>NUCLEOTIDE SEQUENCE [LARGE SCALE GENOMIC DNA]</scope>
</reference>
<dbReference type="AlphaFoldDB" id="A0A4V6DB90"/>
<name>A0A4V6DB90_SETVI</name>
<keyword evidence="3" id="KW-1185">Reference proteome</keyword>
<evidence type="ECO:0000256" key="1">
    <source>
        <dbReference type="SAM" id="MobiDB-lite"/>
    </source>
</evidence>
<proteinExistence type="predicted"/>
<accession>A0A4V6DB90</accession>
<gene>
    <name evidence="2" type="ORF">SEVIR_2G188900v2</name>
</gene>